<evidence type="ECO:0000313" key="3">
    <source>
        <dbReference type="EMBL" id="PEN14882.1"/>
    </source>
</evidence>
<evidence type="ECO:0000313" key="4">
    <source>
        <dbReference type="Proteomes" id="UP000220102"/>
    </source>
</evidence>
<keyword evidence="4" id="KW-1185">Reference proteome</keyword>
<keyword evidence="1" id="KW-0472">Membrane</keyword>
<feature type="transmembrane region" description="Helical" evidence="1">
    <location>
        <begin position="277"/>
        <end position="294"/>
    </location>
</feature>
<dbReference type="Proteomes" id="UP000220102">
    <property type="component" value="Unassembled WGS sequence"/>
</dbReference>
<dbReference type="RefSeq" id="WP_098073780.1">
    <property type="nucleotide sequence ID" value="NZ_PDEQ01000001.1"/>
</dbReference>
<organism evidence="3 4">
    <name type="scientific">Longibacter salinarum</name>
    <dbReference type="NCBI Taxonomy" id="1850348"/>
    <lineage>
        <taxon>Bacteria</taxon>
        <taxon>Pseudomonadati</taxon>
        <taxon>Rhodothermota</taxon>
        <taxon>Rhodothermia</taxon>
        <taxon>Rhodothermales</taxon>
        <taxon>Salisaetaceae</taxon>
        <taxon>Longibacter</taxon>
    </lineage>
</organism>
<dbReference type="AlphaFoldDB" id="A0A2A8D1P2"/>
<dbReference type="EMBL" id="PDEQ01000001">
    <property type="protein sequence ID" value="PEN14882.1"/>
    <property type="molecule type" value="Genomic_DNA"/>
</dbReference>
<evidence type="ECO:0000256" key="1">
    <source>
        <dbReference type="SAM" id="Phobius"/>
    </source>
</evidence>
<accession>A0A2A8D1P2</accession>
<comment type="caution">
    <text evidence="3">The sequence shown here is derived from an EMBL/GenBank/DDBJ whole genome shotgun (WGS) entry which is preliminary data.</text>
</comment>
<reference evidence="3 4" key="1">
    <citation type="submission" date="2017-10" db="EMBL/GenBank/DDBJ databases">
        <title>Draft genome of Longibacter Salinarum.</title>
        <authorList>
            <person name="Goh K.M."/>
            <person name="Shamsir M.S."/>
            <person name="Lim S.W."/>
        </authorList>
    </citation>
    <scope>NUCLEOTIDE SEQUENCE [LARGE SCALE GENOMIC DNA]</scope>
    <source>
        <strain evidence="3 4">KCTC 52045</strain>
    </source>
</reference>
<evidence type="ECO:0000259" key="2">
    <source>
        <dbReference type="Pfam" id="PF14258"/>
    </source>
</evidence>
<gene>
    <name evidence="3" type="ORF">CRI94_00885</name>
</gene>
<dbReference type="OrthoDB" id="1111222at2"/>
<protein>
    <recommendedName>
        <fullName evidence="2">DUF4350 domain-containing protein</fullName>
    </recommendedName>
</protein>
<feature type="domain" description="DUF4350" evidence="2">
    <location>
        <begin position="39"/>
        <end position="228"/>
    </location>
</feature>
<keyword evidence="1" id="KW-1133">Transmembrane helix</keyword>
<name>A0A2A8D1P2_9BACT</name>
<keyword evidence="1" id="KW-0812">Transmembrane</keyword>
<proteinExistence type="predicted"/>
<dbReference type="InterPro" id="IPR025646">
    <property type="entry name" value="DUF4350"/>
</dbReference>
<dbReference type="Pfam" id="PF14258">
    <property type="entry name" value="DUF4350"/>
    <property type="match status" value="1"/>
</dbReference>
<sequence length="409" mass="46052">MTRLEKRLSWFAGLALVLLVAVRVWVPKPVDWTENFEADDVRPYGSRILFETLDAVVPDSEIEQVDVSPYLKLRQDTTLQETAYVFITRDFSPDEAETDQLIDYARRGNTVWIAAHTYAGAFADTLNLNTSASVWLQTKGLRADTAAYDQLTFEELPDSVQPRRVRLHTTEGYFTSVDSARTTVLASKANDDSPETSQEAVMIRTRVGEGALILSTTPRVFTNVGLVDSVSAPAAYTALSYIPKEVSTVFWDTRHKPLVSDAKTPLRFVMSDPSLRTAVYIGLFGIVILLTVSVRRKQRPIPTIEPLENETLEFVRTVGDLYYREGQNADLARRKISYFRSYLRNHLGISPDENTSLAESISRRSGVPRDDATSLLQKIRDAQRADTLEDGALKSLVNAINRFYRESDR</sequence>